<dbReference type="SMART" id="SM00382">
    <property type="entry name" value="AAA"/>
    <property type="match status" value="1"/>
</dbReference>
<evidence type="ECO:0000256" key="4">
    <source>
        <dbReference type="ARBA" id="ARBA00022496"/>
    </source>
</evidence>
<dbReference type="InterPro" id="IPR003439">
    <property type="entry name" value="ABC_transporter-like_ATP-bd"/>
</dbReference>
<evidence type="ECO:0000256" key="2">
    <source>
        <dbReference type="ARBA" id="ARBA00022448"/>
    </source>
</evidence>
<evidence type="ECO:0000313" key="17">
    <source>
        <dbReference type="EMBL" id="ANE03140.1"/>
    </source>
</evidence>
<keyword evidence="9" id="KW-0472">Membrane</keyword>
<protein>
    <recommendedName>
        <fullName evidence="13">Trehalose import ATP-binding protein SugC</fullName>
    </recommendedName>
    <alternativeName>
        <fullName evidence="15">Nucleotide-binding domain of SugABC transporter</fullName>
    </alternativeName>
    <alternativeName>
        <fullName evidence="14">SugABC transporter ATPase SugC</fullName>
    </alternativeName>
</protein>
<evidence type="ECO:0000256" key="7">
    <source>
        <dbReference type="ARBA" id="ARBA00023004"/>
    </source>
</evidence>
<dbReference type="Pfam" id="PF00005">
    <property type="entry name" value="ABC_tran"/>
    <property type="match status" value="1"/>
</dbReference>
<comment type="subunit">
    <text evidence="12">Monomer. Homodimerizes in the presence of ATP. The complex is composed of two ATP-binding proteins (SugC), two transmembrane proteins (SugA and SugB) and a solute-binding protein (LpqY).</text>
</comment>
<dbReference type="SUPFAM" id="SSF52540">
    <property type="entry name" value="P-loop containing nucleoside triphosphate hydrolases"/>
    <property type="match status" value="1"/>
</dbReference>
<evidence type="ECO:0000256" key="10">
    <source>
        <dbReference type="ARBA" id="ARBA00050305"/>
    </source>
</evidence>
<dbReference type="GO" id="GO:0016887">
    <property type="term" value="F:ATP hydrolysis activity"/>
    <property type="evidence" value="ECO:0007669"/>
    <property type="project" value="InterPro"/>
</dbReference>
<evidence type="ECO:0000256" key="13">
    <source>
        <dbReference type="ARBA" id="ARBA00072105"/>
    </source>
</evidence>
<dbReference type="KEGG" id="ccjz:ccrud_02220"/>
<dbReference type="PANTHER" id="PTHR42781:SF4">
    <property type="entry name" value="SPERMIDINE_PUTRESCINE IMPORT ATP-BINDING PROTEIN POTA"/>
    <property type="match status" value="1"/>
</dbReference>
<dbReference type="OrthoDB" id="4395244at2"/>
<keyword evidence="6 17" id="KW-0067">ATP-binding</keyword>
<gene>
    <name evidence="17" type="ORF">ccrud_02220</name>
</gene>
<evidence type="ECO:0000256" key="5">
    <source>
        <dbReference type="ARBA" id="ARBA00022741"/>
    </source>
</evidence>
<dbReference type="RefSeq" id="WP_066564253.1">
    <property type="nucleotide sequence ID" value="NZ_CP015622.1"/>
</dbReference>
<dbReference type="EMBL" id="CP015622">
    <property type="protein sequence ID" value="ANE03140.1"/>
    <property type="molecule type" value="Genomic_DNA"/>
</dbReference>
<evidence type="ECO:0000256" key="3">
    <source>
        <dbReference type="ARBA" id="ARBA00022475"/>
    </source>
</evidence>
<dbReference type="GO" id="GO:0005524">
    <property type="term" value="F:ATP binding"/>
    <property type="evidence" value="ECO:0007669"/>
    <property type="project" value="UniProtKB-KW"/>
</dbReference>
<evidence type="ECO:0000256" key="11">
    <source>
        <dbReference type="ARBA" id="ARBA00056091"/>
    </source>
</evidence>
<evidence type="ECO:0000313" key="18">
    <source>
        <dbReference type="Proteomes" id="UP000076929"/>
    </source>
</evidence>
<proteinExistence type="predicted"/>
<dbReference type="FunFam" id="3.40.50.300:FF:000042">
    <property type="entry name" value="Maltose/maltodextrin ABC transporter, ATP-binding protein"/>
    <property type="match status" value="1"/>
</dbReference>
<evidence type="ECO:0000256" key="14">
    <source>
        <dbReference type="ARBA" id="ARBA00080647"/>
    </source>
</evidence>
<evidence type="ECO:0000259" key="16">
    <source>
        <dbReference type="PROSITE" id="PS50893"/>
    </source>
</evidence>
<keyword evidence="4" id="KW-0410">Iron transport</keyword>
<sequence length="364" mass="39186">MSSIKLRDLSVRFRDGSFGLQNINLSIESEEFVVLIGPSGSGKTTMLRTIAGFVEPTSGSVHIGGDNMTHVPPEQRRMGMVFQQHAVWPHMSVAKNIGYPLVRNGEKKASISKRVERVLDLVGLEGFGSRKPASLSGGQRQRVALARAIIADPTVLLLDEALSALDEPLRDALRRELVSLTRREGLTTVHVTHDRAEAISIADRIVVLGGGNIQQIATPTELLSAPATADVARFIADATVLTGTIQHGKVVCSDLGISWDLGAVQAIDDVIEGESVDIAIPPQSVSIGPAHHPDYIFAEITSVLFQVTSYSITAKTHTGHSFRTSISCSIPVIGETIGLSVENPLVYRTFDQDRSRGTVSWSPD</sequence>
<dbReference type="PANTHER" id="PTHR42781">
    <property type="entry name" value="SPERMIDINE/PUTRESCINE IMPORT ATP-BINDING PROTEIN POTA"/>
    <property type="match status" value="1"/>
</dbReference>
<feature type="domain" description="ABC transporter" evidence="16">
    <location>
        <begin position="4"/>
        <end position="235"/>
    </location>
</feature>
<keyword evidence="7" id="KW-0408">Iron</keyword>
<dbReference type="InterPro" id="IPR027417">
    <property type="entry name" value="P-loop_NTPase"/>
</dbReference>
<comment type="function">
    <text evidence="11">Part of the ABC transporter complex LpqY-SugA-SugB-SugC, which is highly specific for uptake of trehalose. Involved in the recycling of extracellular trehalose released from trehalose-containing molecules synthesized by M.tuberculosis. Trehalose uptake is essential for virulence. Responsible for energy coupling to the transport system.</text>
</comment>
<dbReference type="PROSITE" id="PS00211">
    <property type="entry name" value="ABC_TRANSPORTER_1"/>
    <property type="match status" value="1"/>
</dbReference>
<keyword evidence="2" id="KW-0813">Transport</keyword>
<evidence type="ECO:0000256" key="6">
    <source>
        <dbReference type="ARBA" id="ARBA00022840"/>
    </source>
</evidence>
<dbReference type="InterPro" id="IPR003593">
    <property type="entry name" value="AAA+_ATPase"/>
</dbReference>
<evidence type="ECO:0000256" key="15">
    <source>
        <dbReference type="ARBA" id="ARBA00082626"/>
    </source>
</evidence>
<evidence type="ECO:0000256" key="8">
    <source>
        <dbReference type="ARBA" id="ARBA00023065"/>
    </source>
</evidence>
<comment type="catalytic activity">
    <reaction evidence="10">
        <text>alpha,alpha-trehalose(out) + ATP + H2O = alpha,alpha-trehalose(in) + ADP + phosphate + H(+)</text>
        <dbReference type="Rhea" id="RHEA:75203"/>
        <dbReference type="ChEBI" id="CHEBI:15377"/>
        <dbReference type="ChEBI" id="CHEBI:15378"/>
        <dbReference type="ChEBI" id="CHEBI:16551"/>
        <dbReference type="ChEBI" id="CHEBI:30616"/>
        <dbReference type="ChEBI" id="CHEBI:43474"/>
        <dbReference type="ChEBI" id="CHEBI:456216"/>
    </reaction>
</comment>
<dbReference type="InterPro" id="IPR050093">
    <property type="entry name" value="ABC_SmlMolc_Importer"/>
</dbReference>
<dbReference type="InterPro" id="IPR015853">
    <property type="entry name" value="ABC_transpr_FbpC"/>
</dbReference>
<reference evidence="17 18" key="1">
    <citation type="submission" date="2016-05" db="EMBL/GenBank/DDBJ databases">
        <title>Complete genome sequence of Corynebacterium crudilactis, a new Corynebacterium species isolated from raw cow's milk.</title>
        <authorList>
            <person name="Christian R."/>
            <person name="Zimmermann J."/>
            <person name="Lipski A."/>
            <person name="Kalinowski J."/>
        </authorList>
    </citation>
    <scope>NUCLEOTIDE SEQUENCE [LARGE SCALE GENOMIC DNA]</scope>
    <source>
        <strain evidence="17 18">JZ16</strain>
    </source>
</reference>
<keyword evidence="8" id="KW-0406">Ion transport</keyword>
<dbReference type="Gene3D" id="3.40.50.300">
    <property type="entry name" value="P-loop containing nucleotide triphosphate hydrolases"/>
    <property type="match status" value="1"/>
</dbReference>
<dbReference type="PROSITE" id="PS50893">
    <property type="entry name" value="ABC_TRANSPORTER_2"/>
    <property type="match status" value="1"/>
</dbReference>
<comment type="subcellular location">
    <subcellularLocation>
        <location evidence="1">Cell inner membrane</location>
        <topology evidence="1">Peripheral membrane protein</topology>
        <orientation evidence="1">Cytoplasmic side</orientation>
    </subcellularLocation>
</comment>
<dbReference type="AlphaFoldDB" id="A0A172QR56"/>
<name>A0A172QR56_9CORY</name>
<keyword evidence="18" id="KW-1185">Reference proteome</keyword>
<evidence type="ECO:0000256" key="1">
    <source>
        <dbReference type="ARBA" id="ARBA00004515"/>
    </source>
</evidence>
<dbReference type="GO" id="GO:0043190">
    <property type="term" value="C:ATP-binding cassette (ABC) transporter complex"/>
    <property type="evidence" value="ECO:0007669"/>
    <property type="project" value="UniProtKB-ARBA"/>
</dbReference>
<dbReference type="STRING" id="1652495.ccrud_02220"/>
<keyword evidence="5" id="KW-0547">Nucleotide-binding</keyword>
<organism evidence="17 18">
    <name type="scientific">Corynebacterium crudilactis</name>
    <dbReference type="NCBI Taxonomy" id="1652495"/>
    <lineage>
        <taxon>Bacteria</taxon>
        <taxon>Bacillati</taxon>
        <taxon>Actinomycetota</taxon>
        <taxon>Actinomycetes</taxon>
        <taxon>Mycobacteriales</taxon>
        <taxon>Corynebacteriaceae</taxon>
        <taxon>Corynebacterium</taxon>
    </lineage>
</organism>
<dbReference type="Proteomes" id="UP000076929">
    <property type="component" value="Chromosome"/>
</dbReference>
<dbReference type="GO" id="GO:0015408">
    <property type="term" value="F:ABC-type ferric iron transporter activity"/>
    <property type="evidence" value="ECO:0007669"/>
    <property type="project" value="InterPro"/>
</dbReference>
<keyword evidence="3" id="KW-1003">Cell membrane</keyword>
<dbReference type="CDD" id="cd03259">
    <property type="entry name" value="ABC_Carb_Solutes_like"/>
    <property type="match status" value="1"/>
</dbReference>
<accession>A0A172QR56</accession>
<evidence type="ECO:0000256" key="9">
    <source>
        <dbReference type="ARBA" id="ARBA00023136"/>
    </source>
</evidence>
<dbReference type="InterPro" id="IPR017871">
    <property type="entry name" value="ABC_transporter-like_CS"/>
</dbReference>
<evidence type="ECO:0000256" key="12">
    <source>
        <dbReference type="ARBA" id="ARBA00063658"/>
    </source>
</evidence>